<feature type="chain" id="PRO_5047206664" evidence="1">
    <location>
        <begin position="22"/>
        <end position="173"/>
    </location>
</feature>
<evidence type="ECO:0000313" key="3">
    <source>
        <dbReference type="Proteomes" id="UP001345691"/>
    </source>
</evidence>
<comment type="caution">
    <text evidence="2">The sequence shown here is derived from an EMBL/GenBank/DDBJ whole genome shotgun (WGS) entry which is preliminary data.</text>
</comment>
<feature type="signal peptide" evidence="1">
    <location>
        <begin position="1"/>
        <end position="21"/>
    </location>
</feature>
<dbReference type="EMBL" id="JAVRRF010000026">
    <property type="protein sequence ID" value="KAK5053506.1"/>
    <property type="molecule type" value="Genomic_DNA"/>
</dbReference>
<proteinExistence type="predicted"/>
<keyword evidence="1" id="KW-0732">Signal</keyword>
<evidence type="ECO:0000256" key="1">
    <source>
        <dbReference type="SAM" id="SignalP"/>
    </source>
</evidence>
<organism evidence="2 3">
    <name type="scientific">Exophiala sideris</name>
    <dbReference type="NCBI Taxonomy" id="1016849"/>
    <lineage>
        <taxon>Eukaryota</taxon>
        <taxon>Fungi</taxon>
        <taxon>Dikarya</taxon>
        <taxon>Ascomycota</taxon>
        <taxon>Pezizomycotina</taxon>
        <taxon>Eurotiomycetes</taxon>
        <taxon>Chaetothyriomycetidae</taxon>
        <taxon>Chaetothyriales</taxon>
        <taxon>Herpotrichiellaceae</taxon>
        <taxon>Exophiala</taxon>
    </lineage>
</organism>
<sequence length="173" mass="18966">MATKKLLKLVLTAIASSTAVAVALPQISGSDPDLIGVILTNGAREGKPIFKEYDPSLPVPFHTCPRDFLAALANFSEFCGWDGRTLHKCKSDATANIPSLQECCGHWYGPGDYGPEDRDLYMDEPISDIRLGKTVVIAKDSDGFNTKLKACGPWKPASEMQYAYYMVNLEKFV</sequence>
<dbReference type="Proteomes" id="UP001345691">
    <property type="component" value="Unassembled WGS sequence"/>
</dbReference>
<protein>
    <submittedName>
        <fullName evidence="2">Uncharacterized protein</fullName>
    </submittedName>
</protein>
<reference evidence="2 3" key="1">
    <citation type="submission" date="2023-08" db="EMBL/GenBank/DDBJ databases">
        <title>Black Yeasts Isolated from many extreme environments.</title>
        <authorList>
            <person name="Coleine C."/>
            <person name="Stajich J.E."/>
            <person name="Selbmann L."/>
        </authorList>
    </citation>
    <scope>NUCLEOTIDE SEQUENCE [LARGE SCALE GENOMIC DNA]</scope>
    <source>
        <strain evidence="2 3">CCFEE 6328</strain>
    </source>
</reference>
<keyword evidence="3" id="KW-1185">Reference proteome</keyword>
<gene>
    <name evidence="2" type="ORF">LTR69_009464</name>
</gene>
<evidence type="ECO:0000313" key="2">
    <source>
        <dbReference type="EMBL" id="KAK5053506.1"/>
    </source>
</evidence>
<name>A0ABR0J0U1_9EURO</name>
<accession>A0ABR0J0U1</accession>